<dbReference type="PANTHER" id="PTHR35712">
    <property type="entry name" value="MYOSIN HEAVY CHAIN-LIKE PROTEIN"/>
    <property type="match status" value="1"/>
</dbReference>
<dbReference type="AlphaFoldDB" id="A0A8T0GQZ8"/>
<dbReference type="Proteomes" id="UP000822688">
    <property type="component" value="Chromosome 9"/>
</dbReference>
<feature type="region of interest" description="Disordered" evidence="2">
    <location>
        <begin position="756"/>
        <end position="782"/>
    </location>
</feature>
<feature type="region of interest" description="Disordered" evidence="2">
    <location>
        <begin position="366"/>
        <end position="487"/>
    </location>
</feature>
<feature type="compositionally biased region" description="Low complexity" evidence="2">
    <location>
        <begin position="649"/>
        <end position="659"/>
    </location>
</feature>
<feature type="compositionally biased region" description="Polar residues" evidence="2">
    <location>
        <begin position="756"/>
        <end position="781"/>
    </location>
</feature>
<evidence type="ECO:0000313" key="3">
    <source>
        <dbReference type="EMBL" id="KAG0562056.1"/>
    </source>
</evidence>
<evidence type="ECO:0000256" key="2">
    <source>
        <dbReference type="SAM" id="MobiDB-lite"/>
    </source>
</evidence>
<evidence type="ECO:0000313" key="4">
    <source>
        <dbReference type="Proteomes" id="UP000822688"/>
    </source>
</evidence>
<name>A0A8T0GQZ8_CERPU</name>
<dbReference type="EMBL" id="CM026430">
    <property type="protein sequence ID" value="KAG0562056.1"/>
    <property type="molecule type" value="Genomic_DNA"/>
</dbReference>
<feature type="coiled-coil region" evidence="1">
    <location>
        <begin position="7"/>
        <end position="171"/>
    </location>
</feature>
<feature type="compositionally biased region" description="Low complexity" evidence="2">
    <location>
        <begin position="459"/>
        <end position="468"/>
    </location>
</feature>
<feature type="compositionally biased region" description="Acidic residues" evidence="2">
    <location>
        <begin position="420"/>
        <end position="434"/>
    </location>
</feature>
<gene>
    <name evidence="3" type="ORF">KC19_9G114300</name>
</gene>
<accession>A0A8T0GQZ8</accession>
<keyword evidence="4" id="KW-1185">Reference proteome</keyword>
<evidence type="ECO:0000256" key="1">
    <source>
        <dbReference type="SAM" id="Coils"/>
    </source>
</evidence>
<reference evidence="3" key="1">
    <citation type="submission" date="2020-06" db="EMBL/GenBank/DDBJ databases">
        <title>WGS assembly of Ceratodon purpureus strain R40.</title>
        <authorList>
            <person name="Carey S.B."/>
            <person name="Jenkins J."/>
            <person name="Shu S."/>
            <person name="Lovell J.T."/>
            <person name="Sreedasyam A."/>
            <person name="Maumus F."/>
            <person name="Tiley G.P."/>
            <person name="Fernandez-Pozo N."/>
            <person name="Barry K."/>
            <person name="Chen C."/>
            <person name="Wang M."/>
            <person name="Lipzen A."/>
            <person name="Daum C."/>
            <person name="Saski C.A."/>
            <person name="Payton A.C."/>
            <person name="Mcbreen J.C."/>
            <person name="Conrad R.E."/>
            <person name="Kollar L.M."/>
            <person name="Olsson S."/>
            <person name="Huttunen S."/>
            <person name="Landis J.B."/>
            <person name="Wickett N.J."/>
            <person name="Johnson M.G."/>
            <person name="Rensing S.A."/>
            <person name="Grimwood J."/>
            <person name="Schmutz J."/>
            <person name="Mcdaniel S.F."/>
        </authorList>
    </citation>
    <scope>NUCLEOTIDE SEQUENCE</scope>
    <source>
        <strain evidence="3">R40</strain>
    </source>
</reference>
<feature type="coiled-coil region" evidence="1">
    <location>
        <begin position="514"/>
        <end position="597"/>
    </location>
</feature>
<feature type="region of interest" description="Disordered" evidence="2">
    <location>
        <begin position="649"/>
        <end position="677"/>
    </location>
</feature>
<sequence>MENAGSNAALMRRIVQLEKERDELQKDVEAMCLQQAGVASSVDVSTRMQARRATSLEQELDSCKEKTTLLTRENHNLQEELSEAYRLKSHLTEAFKRAVEKSNQLEKEVKFYQSKVAAAFAERDKAIVEVERVHEVEKAMTAKVQQFHNRAEEAENQCKEHDTRLLELQNQLDILYKVVDKFWGARENVLATDDNGQLQHIEPLDKATALLSDSDGRWAYGGCNREAEEALRQELKDAQILAEENGLVAKQEQSRANELDAQLAKLKEKVEATTHSLQTQLEEKQHLQQLAAEKASTYEMQLGKLEKFTISKVLEVQADHEDVRARVDSLLEDEKQWIDSMIVSFEALLLELKASEAHPEIVDKYEERGPPQEETSVPEAEPSGPDGLEEDPLPEAEPSRAGDLEENLLLENELSRTVDIEEPITSEDTAEVEETTLPSHDQNVPESVCSESSPRPDISVVVSASSSVQPESIAGPHPVAENDDNRLNEEEPFSAVLTLSKRATDMDEESRKVLAQALQEKVEALLLLSQQEERYYLESKTVQGLEFQIKDLNEKITQVSRDKVTALMEVAQLRQDCLRLEEREKELIRRLQQHRSTSAGGRLLPASWSEPNASQEKSNVVTEKQLIVPKPITTGGYLKSWLRGMDLSGPGSSMAASGPTKQSGGTNTSKNTQTEEPVDLAKLRVENAALQERVAGVQRLTESAHRLRMTLLKVSTDSETQQSVKSLNLALETVEGVKREASHLRVALTCSLPVSVTPESPLSQSKESRFSSGEGMSNSSDGEVHTAVDVATGAGIEMVELLLAACEVQKSGLQRQIDILALQCKDPGSE</sequence>
<organism evidence="3 4">
    <name type="scientific">Ceratodon purpureus</name>
    <name type="common">Fire moss</name>
    <name type="synonym">Dicranum purpureum</name>
    <dbReference type="NCBI Taxonomy" id="3225"/>
    <lineage>
        <taxon>Eukaryota</taxon>
        <taxon>Viridiplantae</taxon>
        <taxon>Streptophyta</taxon>
        <taxon>Embryophyta</taxon>
        <taxon>Bryophyta</taxon>
        <taxon>Bryophytina</taxon>
        <taxon>Bryopsida</taxon>
        <taxon>Dicranidae</taxon>
        <taxon>Pseudoditrichales</taxon>
        <taxon>Ditrichaceae</taxon>
        <taxon>Ceratodon</taxon>
    </lineage>
</organism>
<dbReference type="PANTHER" id="PTHR35712:SF1">
    <property type="entry name" value="MYOSIN HEAVY CHAIN-LIKE PROTEIN"/>
    <property type="match status" value="1"/>
</dbReference>
<keyword evidence="1" id="KW-0175">Coiled coil</keyword>
<comment type="caution">
    <text evidence="3">The sequence shown here is derived from an EMBL/GenBank/DDBJ whole genome shotgun (WGS) entry which is preliminary data.</text>
</comment>
<feature type="compositionally biased region" description="Polar residues" evidence="2">
    <location>
        <begin position="660"/>
        <end position="675"/>
    </location>
</feature>
<feature type="compositionally biased region" description="Polar residues" evidence="2">
    <location>
        <begin position="436"/>
        <end position="453"/>
    </location>
</feature>
<protein>
    <submittedName>
        <fullName evidence="3">Uncharacterized protein</fullName>
    </submittedName>
</protein>
<proteinExistence type="predicted"/>
<feature type="coiled-coil region" evidence="1">
    <location>
        <begin position="224"/>
        <end position="283"/>
    </location>
</feature>